<dbReference type="Proteomes" id="UP000319449">
    <property type="component" value="Unassembled WGS sequence"/>
</dbReference>
<dbReference type="EMBL" id="VLLN01000062">
    <property type="protein sequence ID" value="TWJ11126.1"/>
    <property type="molecule type" value="Genomic_DNA"/>
</dbReference>
<accession>A0A562UZR5</accession>
<dbReference type="OrthoDB" id="3181392at2"/>
<keyword evidence="2" id="KW-1185">Reference proteome</keyword>
<evidence type="ECO:0008006" key="3">
    <source>
        <dbReference type="Google" id="ProtNLM"/>
    </source>
</evidence>
<dbReference type="AlphaFoldDB" id="A0A562UZR5"/>
<proteinExistence type="predicted"/>
<dbReference type="Pfam" id="PF19570">
    <property type="entry name" value="DUF6088"/>
    <property type="match status" value="1"/>
</dbReference>
<sequence length="201" mass="22774">MTVSKQIENRIHGHNPGWVFSPADFLDLGSPHTVGMALIRLVREGQIRRLARGLYDFPRKHEQLGLLSPSVDMIAEALARRDGVRLQPSEAAAANMLHLSDQVPMRVVYETDGPPRKVKVGTLTIQFRRRAPRKMATAGKMSGLVFAALRGLGKRYVTQEQISHLRQLLTPEDRQRLLQDLPQAPVWMHPFLRYIAEDKES</sequence>
<protein>
    <recommendedName>
        <fullName evidence="3">Transcriptional regulator, AbiEi antitoxin, Type IV TA system</fullName>
    </recommendedName>
</protein>
<evidence type="ECO:0000313" key="2">
    <source>
        <dbReference type="Proteomes" id="UP000319449"/>
    </source>
</evidence>
<dbReference type="InterPro" id="IPR045738">
    <property type="entry name" value="DUF6088"/>
</dbReference>
<reference evidence="1 2" key="1">
    <citation type="submission" date="2019-07" db="EMBL/GenBank/DDBJ databases">
        <title>Genomic Encyclopedia of Archaeal and Bacterial Type Strains, Phase II (KMG-II): from individual species to whole genera.</title>
        <authorList>
            <person name="Goeker M."/>
        </authorList>
    </citation>
    <scope>NUCLEOTIDE SEQUENCE [LARGE SCALE GENOMIC DNA]</scope>
    <source>
        <strain evidence="1 2">ATCC BAA-1139</strain>
    </source>
</reference>
<gene>
    <name evidence="1" type="ORF">JN12_04068</name>
</gene>
<dbReference type="RefSeq" id="WP_145026367.1">
    <property type="nucleotide sequence ID" value="NZ_VLLN01000062.1"/>
</dbReference>
<comment type="caution">
    <text evidence="1">The sequence shown here is derived from an EMBL/GenBank/DDBJ whole genome shotgun (WGS) entry which is preliminary data.</text>
</comment>
<organism evidence="1 2">
    <name type="scientific">Geobacter argillaceus</name>
    <dbReference type="NCBI Taxonomy" id="345631"/>
    <lineage>
        <taxon>Bacteria</taxon>
        <taxon>Pseudomonadati</taxon>
        <taxon>Thermodesulfobacteriota</taxon>
        <taxon>Desulfuromonadia</taxon>
        <taxon>Geobacterales</taxon>
        <taxon>Geobacteraceae</taxon>
        <taxon>Geobacter</taxon>
    </lineage>
</organism>
<name>A0A562UZR5_9BACT</name>
<evidence type="ECO:0000313" key="1">
    <source>
        <dbReference type="EMBL" id="TWJ11126.1"/>
    </source>
</evidence>